<dbReference type="OrthoDB" id="9784658at2"/>
<dbReference type="EMBL" id="JFZB01000039">
    <property type="protein sequence ID" value="KFI24637.1"/>
    <property type="molecule type" value="Genomic_DNA"/>
</dbReference>
<dbReference type="PROSITE" id="PS50850">
    <property type="entry name" value="MFS"/>
    <property type="match status" value="1"/>
</dbReference>
<dbReference type="GO" id="GO:0046943">
    <property type="term" value="F:carboxylic acid transmembrane transporter activity"/>
    <property type="evidence" value="ECO:0007669"/>
    <property type="project" value="TreeGrafter"/>
</dbReference>
<feature type="transmembrane region" description="Helical" evidence="5">
    <location>
        <begin position="167"/>
        <end position="189"/>
    </location>
</feature>
<gene>
    <name evidence="7" type="ORF">CG50_09440</name>
</gene>
<evidence type="ECO:0000256" key="5">
    <source>
        <dbReference type="SAM" id="Phobius"/>
    </source>
</evidence>
<reference evidence="7 8" key="1">
    <citation type="submission" date="2014-03" db="EMBL/GenBank/DDBJ databases">
        <title>Genome of Paenirhodobacter enshiensis DW2-9.</title>
        <authorList>
            <person name="Wang D."/>
            <person name="Wang G."/>
        </authorList>
    </citation>
    <scope>NUCLEOTIDE SEQUENCE [LARGE SCALE GENOMIC DNA]</scope>
    <source>
        <strain evidence="7 8">DW2-9</strain>
    </source>
</reference>
<dbReference type="PROSITE" id="PS00217">
    <property type="entry name" value="SUGAR_TRANSPORT_2"/>
    <property type="match status" value="1"/>
</dbReference>
<evidence type="ECO:0000256" key="4">
    <source>
        <dbReference type="ARBA" id="ARBA00023136"/>
    </source>
</evidence>
<evidence type="ECO:0000256" key="1">
    <source>
        <dbReference type="ARBA" id="ARBA00004141"/>
    </source>
</evidence>
<feature type="transmembrane region" description="Helical" evidence="5">
    <location>
        <begin position="51"/>
        <end position="69"/>
    </location>
</feature>
<feature type="transmembrane region" description="Helical" evidence="5">
    <location>
        <begin position="307"/>
        <end position="330"/>
    </location>
</feature>
<keyword evidence="8" id="KW-1185">Reference proteome</keyword>
<evidence type="ECO:0000256" key="2">
    <source>
        <dbReference type="ARBA" id="ARBA00022692"/>
    </source>
</evidence>
<feature type="domain" description="Major facilitator superfamily (MFS) profile" evidence="6">
    <location>
        <begin position="15"/>
        <end position="397"/>
    </location>
</feature>
<feature type="transmembrane region" description="Helical" evidence="5">
    <location>
        <begin position="81"/>
        <end position="100"/>
    </location>
</feature>
<comment type="caution">
    <text evidence="7">The sequence shown here is derived from an EMBL/GenBank/DDBJ whole genome shotgun (WGS) entry which is preliminary data.</text>
</comment>
<dbReference type="Gene3D" id="1.20.1250.20">
    <property type="entry name" value="MFS general substrate transporter like domains"/>
    <property type="match status" value="2"/>
</dbReference>
<dbReference type="GO" id="GO:0005886">
    <property type="term" value="C:plasma membrane"/>
    <property type="evidence" value="ECO:0007669"/>
    <property type="project" value="TreeGrafter"/>
</dbReference>
<organism evidence="7 8">
    <name type="scientific">Paenirhodobacter enshiensis</name>
    <dbReference type="NCBI Taxonomy" id="1105367"/>
    <lineage>
        <taxon>Bacteria</taxon>
        <taxon>Pseudomonadati</taxon>
        <taxon>Pseudomonadota</taxon>
        <taxon>Alphaproteobacteria</taxon>
        <taxon>Rhodobacterales</taxon>
        <taxon>Rhodobacter group</taxon>
        <taxon>Paenirhodobacter</taxon>
    </lineage>
</organism>
<dbReference type="InterPro" id="IPR020846">
    <property type="entry name" value="MFS_dom"/>
</dbReference>
<dbReference type="RefSeq" id="WP_036639596.1">
    <property type="nucleotide sequence ID" value="NZ_JFZB01000039.1"/>
</dbReference>
<proteinExistence type="predicted"/>
<evidence type="ECO:0000313" key="7">
    <source>
        <dbReference type="EMBL" id="KFI24637.1"/>
    </source>
</evidence>
<evidence type="ECO:0000256" key="3">
    <source>
        <dbReference type="ARBA" id="ARBA00022989"/>
    </source>
</evidence>
<dbReference type="Pfam" id="PF07690">
    <property type="entry name" value="MFS_1"/>
    <property type="match status" value="1"/>
</dbReference>
<keyword evidence="4 5" id="KW-0472">Membrane</keyword>
<dbReference type="PANTHER" id="PTHR23508:SF10">
    <property type="entry name" value="CARBOXYLIC ACID TRANSPORTER PROTEIN HOMOLOG"/>
    <property type="match status" value="1"/>
</dbReference>
<feature type="transmembrane region" description="Helical" evidence="5">
    <location>
        <begin position="373"/>
        <end position="394"/>
    </location>
</feature>
<feature type="transmembrane region" description="Helical" evidence="5">
    <location>
        <begin position="256"/>
        <end position="275"/>
    </location>
</feature>
<evidence type="ECO:0000313" key="8">
    <source>
        <dbReference type="Proteomes" id="UP000028824"/>
    </source>
</evidence>
<dbReference type="InterPro" id="IPR036259">
    <property type="entry name" value="MFS_trans_sf"/>
</dbReference>
<dbReference type="InterPro" id="IPR005829">
    <property type="entry name" value="Sugar_transporter_CS"/>
</dbReference>
<dbReference type="NCBIfam" id="NF008586">
    <property type="entry name" value="PRK11551.1"/>
    <property type="match status" value="1"/>
</dbReference>
<dbReference type="Proteomes" id="UP000028824">
    <property type="component" value="Unassembled WGS sequence"/>
</dbReference>
<feature type="transmembrane region" description="Helical" evidence="5">
    <location>
        <begin position="209"/>
        <end position="236"/>
    </location>
</feature>
<accession>A0A086XRI7</accession>
<dbReference type="InterPro" id="IPR011701">
    <property type="entry name" value="MFS"/>
</dbReference>
<dbReference type="PANTHER" id="PTHR23508">
    <property type="entry name" value="CARBOXYLIC ACID TRANSPORTER PROTEIN HOMOLOG"/>
    <property type="match status" value="1"/>
</dbReference>
<dbReference type="eggNOG" id="COG2814">
    <property type="taxonomic scope" value="Bacteria"/>
</dbReference>
<protein>
    <submittedName>
        <fullName evidence="7">MFS transporter</fullName>
    </submittedName>
</protein>
<feature type="transmembrane region" description="Helical" evidence="5">
    <location>
        <begin position="282"/>
        <end position="301"/>
    </location>
</feature>
<keyword evidence="2 5" id="KW-0812">Transmembrane</keyword>
<keyword evidence="3 5" id="KW-1133">Transmembrane helix</keyword>
<feature type="transmembrane region" description="Helical" evidence="5">
    <location>
        <begin position="342"/>
        <end position="367"/>
    </location>
</feature>
<comment type="subcellular location">
    <subcellularLocation>
        <location evidence="1">Membrane</location>
        <topology evidence="1">Multi-pass membrane protein</topology>
    </subcellularLocation>
</comment>
<dbReference type="PROSITE" id="PS00216">
    <property type="entry name" value="SUGAR_TRANSPORT_1"/>
    <property type="match status" value="1"/>
</dbReference>
<feature type="transmembrane region" description="Helical" evidence="5">
    <location>
        <begin position="106"/>
        <end position="128"/>
    </location>
</feature>
<dbReference type="SUPFAM" id="SSF103473">
    <property type="entry name" value="MFS general substrate transporter"/>
    <property type="match status" value="1"/>
</dbReference>
<evidence type="ECO:0000259" key="6">
    <source>
        <dbReference type="PROSITE" id="PS50850"/>
    </source>
</evidence>
<name>A0A086XRI7_9RHOB</name>
<dbReference type="STRING" id="1105367.CG50_09440"/>
<feature type="transmembrane region" description="Helical" evidence="5">
    <location>
        <begin position="140"/>
        <end position="161"/>
    </location>
</feature>
<sequence length="403" mass="40940">MTTTTDTPRRGGGRALALAFMAAIIEGFDLQSAGVAAPKLIPAFGLQPNQVGLFFSAATFGLIFGSLLGGRTSDAWGRRTALILAMLTFGAFSIGTAMVSSFGQLLAMRFLTGVGLGGALPILVTIAAESCAPQYRGRAVAIMYAGVPLGGAVASGVAMSGLHGGDWHMIFLVGGILPLLLAPVLRLMLPPLRVPAREETGMTGALGQIFAPAALPVTAMLWVSFFLGLIVVYALLNWMPQLLVARGLSRPEASTVQVLFNIGGIVGSIVGGRMLDRDNPLLTVAGCFAAAAAALLMLALLPASVAGMLVGGTLVGGAILCIQSILYGIAPRCYPTAIRGTGVGVAVGVGRFGSITGPLLAGAVVASGAGPEGVMYTLVPVTLIAGLATVFLLMRRRGAPALV</sequence>
<dbReference type="AlphaFoldDB" id="A0A086XRI7"/>